<dbReference type="OrthoDB" id="9776600at2"/>
<dbReference type="InterPro" id="IPR011650">
    <property type="entry name" value="Peptidase_M20_dimer"/>
</dbReference>
<evidence type="ECO:0000256" key="4">
    <source>
        <dbReference type="ARBA" id="ARBA00022801"/>
    </source>
</evidence>
<dbReference type="Pfam" id="PF07687">
    <property type="entry name" value="M20_dimer"/>
    <property type="match status" value="1"/>
</dbReference>
<dbReference type="RefSeq" id="WP_041975708.1">
    <property type="nucleotide sequence ID" value="NZ_CBXV010000004.1"/>
</dbReference>
<dbReference type="EMBL" id="CBXV010000004">
    <property type="protein sequence ID" value="CDM65369.1"/>
    <property type="molecule type" value="Genomic_DNA"/>
</dbReference>
<dbReference type="AlphaFoldDB" id="A0A0B6WYI7"/>
<evidence type="ECO:0000313" key="8">
    <source>
        <dbReference type="Proteomes" id="UP000031518"/>
    </source>
</evidence>
<dbReference type="STRING" id="454194.PYK22_01368"/>
<keyword evidence="4 7" id="KW-0378">Hydrolase</keyword>
<dbReference type="Pfam" id="PF01546">
    <property type="entry name" value="Peptidase_M20"/>
    <property type="match status" value="1"/>
</dbReference>
<dbReference type="InterPro" id="IPR002933">
    <property type="entry name" value="Peptidase_M20"/>
</dbReference>
<keyword evidence="3" id="KW-0479">Metal-binding</keyword>
<evidence type="ECO:0000256" key="3">
    <source>
        <dbReference type="ARBA" id="ARBA00022723"/>
    </source>
</evidence>
<proteinExistence type="inferred from homology"/>
<evidence type="ECO:0000259" key="6">
    <source>
        <dbReference type="Pfam" id="PF07687"/>
    </source>
</evidence>
<accession>A0A0B6WYI7</accession>
<keyword evidence="8" id="KW-1185">Reference proteome</keyword>
<dbReference type="PANTHER" id="PTHR43808:SF8">
    <property type="entry name" value="PEPTIDASE M20 DIMERISATION DOMAIN-CONTAINING PROTEIN"/>
    <property type="match status" value="1"/>
</dbReference>
<dbReference type="GO" id="GO:0046872">
    <property type="term" value="F:metal ion binding"/>
    <property type="evidence" value="ECO:0007669"/>
    <property type="project" value="UniProtKB-KW"/>
</dbReference>
<keyword evidence="5" id="KW-0862">Zinc</keyword>
<protein>
    <submittedName>
        <fullName evidence="7">Acetylornithine deacetylase/succinyldiaminopimelate desuccinylase-like deacylase</fullName>
        <ecNumber evidence="7">3.5.1.16</ecNumber>
    </submittedName>
</protein>
<dbReference type="SUPFAM" id="SSF55031">
    <property type="entry name" value="Bacterial exopeptidase dimerisation domain"/>
    <property type="match status" value="1"/>
</dbReference>
<evidence type="ECO:0000256" key="1">
    <source>
        <dbReference type="ARBA" id="ARBA00001947"/>
    </source>
</evidence>
<dbReference type="InterPro" id="IPR036264">
    <property type="entry name" value="Bact_exopeptidase_dim_dom"/>
</dbReference>
<dbReference type="GO" id="GO:0008777">
    <property type="term" value="F:acetylornithine deacetylase activity"/>
    <property type="evidence" value="ECO:0007669"/>
    <property type="project" value="UniProtKB-EC"/>
</dbReference>
<name>A0A0B6WYI7_9BACT</name>
<evidence type="ECO:0000256" key="5">
    <source>
        <dbReference type="ARBA" id="ARBA00022833"/>
    </source>
</evidence>
<reference evidence="7 8" key="2">
    <citation type="submission" date="2015-01" db="EMBL/GenBank/DDBJ databases">
        <title>Complete genome sequence of Pyrinomonas methylaliphatogenes type strain K22T.</title>
        <authorList>
            <person name="Lee K.C.Y."/>
            <person name="Power J.F."/>
            <person name="Dunfield P.F."/>
            <person name="Morgan X.C."/>
            <person name="Huttenhower C."/>
            <person name="Stott M.B."/>
        </authorList>
    </citation>
    <scope>NUCLEOTIDE SEQUENCE [LARGE SCALE GENOMIC DNA]</scope>
    <source>
        <strain evidence="7 8">K22</strain>
    </source>
</reference>
<dbReference type="Proteomes" id="UP000031518">
    <property type="component" value="Unassembled WGS sequence"/>
</dbReference>
<dbReference type="Gene3D" id="3.40.630.10">
    <property type="entry name" value="Zn peptidases"/>
    <property type="match status" value="1"/>
</dbReference>
<dbReference type="PANTHER" id="PTHR43808">
    <property type="entry name" value="ACETYLORNITHINE DEACETYLASE"/>
    <property type="match status" value="1"/>
</dbReference>
<feature type="domain" description="Peptidase M20 dimerisation" evidence="6">
    <location>
        <begin position="155"/>
        <end position="252"/>
    </location>
</feature>
<dbReference type="Gene3D" id="3.30.70.360">
    <property type="match status" value="1"/>
</dbReference>
<comment type="cofactor">
    <cofactor evidence="1">
        <name>Zn(2+)</name>
        <dbReference type="ChEBI" id="CHEBI:29105"/>
    </cofactor>
</comment>
<sequence length="336" mass="36729">MDLFTLTRKLVDIPSITGEEKEIGLFLADHLDHLGYEVELQAIAEGRSNVIAHQPKASPRIVLSTHMDTVPPFIASREDAARIYGRGACDAKGIIAAQITAVERLRAEGVRDVGLLFTVDEELASLGAQKANGHPLAAECRFLINGEPTENKLAIGTKGALHVRLRATGRAAHSAYPEQGESAIEKLLDALEAVRRITWPADDLLGETTCNIGVISGGTRPNVIPDHAQADLHIRLVTEVETVKRQLERAVAGHAELEYKALSPVVRTITVDGFETCVVRFATDIPHLRNWGQPALLGPGSILVAHTPHEYVEKRDLLEAVDLYVRLVYRLKALDR</sequence>
<dbReference type="InterPro" id="IPR050072">
    <property type="entry name" value="Peptidase_M20A"/>
</dbReference>
<evidence type="ECO:0000256" key="2">
    <source>
        <dbReference type="ARBA" id="ARBA00006247"/>
    </source>
</evidence>
<gene>
    <name evidence="7" type="ORF">PYK22_01368</name>
</gene>
<comment type="similarity">
    <text evidence="2">Belongs to the peptidase M20A family.</text>
</comment>
<organism evidence="7 8">
    <name type="scientific">Pyrinomonas methylaliphatogenes</name>
    <dbReference type="NCBI Taxonomy" id="454194"/>
    <lineage>
        <taxon>Bacteria</taxon>
        <taxon>Pseudomonadati</taxon>
        <taxon>Acidobacteriota</taxon>
        <taxon>Blastocatellia</taxon>
        <taxon>Blastocatellales</taxon>
        <taxon>Pyrinomonadaceae</taxon>
        <taxon>Pyrinomonas</taxon>
    </lineage>
</organism>
<dbReference type="EC" id="3.5.1.16" evidence="7"/>
<dbReference type="SUPFAM" id="SSF53187">
    <property type="entry name" value="Zn-dependent exopeptidases"/>
    <property type="match status" value="1"/>
</dbReference>
<reference evidence="7 8" key="1">
    <citation type="submission" date="2013-12" db="EMBL/GenBank/DDBJ databases">
        <authorList>
            <person name="Stott M."/>
        </authorList>
    </citation>
    <scope>NUCLEOTIDE SEQUENCE [LARGE SCALE GENOMIC DNA]</scope>
    <source>
        <strain evidence="7 8">K22</strain>
    </source>
</reference>
<evidence type="ECO:0000313" key="7">
    <source>
        <dbReference type="EMBL" id="CDM65369.1"/>
    </source>
</evidence>